<gene>
    <name evidence="2" type="ORF">ACFPMG_15870</name>
</gene>
<dbReference type="InterPro" id="IPR024535">
    <property type="entry name" value="RHGA/B-epi-like_pectate_lyase"/>
</dbReference>
<feature type="domain" description="Rhamnogalacturonase A/B/Epimerase-like pectate lyase" evidence="1">
    <location>
        <begin position="352"/>
        <end position="467"/>
    </location>
</feature>
<sequence length="856" mass="87792">MADIIVGDQQPRRVYQVGNTPESVFTVPFPFLADGDVHVVVNAGQADQQLDLGADYTVSGAGNQSGTVTLAAPVTNCTVTVYRELKLERSTAFPAAGTLKIPPLNREFDRLVMIDQQQQDALGRSVKLAASDDLDTNATLPPAPQRAGRFFTFDAGGRPVMSDATVAQVEGATVAAWLDGHSVGDVTGYVGDGVRVRFPTGHNLVSKSSVLVTIGGVKQKPASYSIDGQDVVLAAPAPDGVPVDIRVNGVPVAVSDASGALVAATGSDAAASLADRFQRVDSIAALRTIPAAKARALGSISVTGYHSAGDRGGGLFVWDNVSTVADDGGLVIRPDGAVTVGRWRRVSTTGGVNVQWYGAKGDGVTDDIAALDRAAAAMSGEGWLRYLYAPRGSYRVSRTWVLDADRARVVGDYNAMSEIRLDNADPTMPAIRFGNGVTQINGHGLRDITVSRVQAGASSIAIDCERTGAGHFERIRVYGDNKFGSGMLFMSGSSNKLVNCSMEKCTANGYALRGASSAGGDKLIDTFFFGCKASGCAVGFDLGDYVEGVFFDILYSFNASMYAMRAEGSTIAAGPTVIKGSLLELDTAPIGLYVHNAGNIQVGDAWVSNINDTGFKFGRADGVHLRIGIGYANAGATLVDIGNGVDPVNNITLPSVYGAGGALGVRIRANADGVNIGPHRLRGYTTAAIQIDAGPTAPTNVSISPGVYSGNAANITGIGNATGSLILDYSGGGLRVNGGAAFATSGNAAHIKFGSDVLVQVYRGSGVANDGSVALRAENGGGRVQALAAGADGFLQLFGQGAGQVTVGSTLNKVGFYGAAGALKQAVSGSRGGNAALASLITTLASLGLITDSTSA</sequence>
<dbReference type="Proteomes" id="UP001596166">
    <property type="component" value="Unassembled WGS sequence"/>
</dbReference>
<proteinExistence type="predicted"/>
<comment type="caution">
    <text evidence="2">The sequence shown here is derived from an EMBL/GenBank/DDBJ whole genome shotgun (WGS) entry which is preliminary data.</text>
</comment>
<reference evidence="3" key="1">
    <citation type="journal article" date="2019" name="Int. J. Syst. Evol. Microbiol.">
        <title>The Global Catalogue of Microorganisms (GCM) 10K type strain sequencing project: providing services to taxonomists for standard genome sequencing and annotation.</title>
        <authorList>
            <consortium name="The Broad Institute Genomics Platform"/>
            <consortium name="The Broad Institute Genome Sequencing Center for Infectious Disease"/>
            <person name="Wu L."/>
            <person name="Ma J."/>
        </authorList>
    </citation>
    <scope>NUCLEOTIDE SEQUENCE [LARGE SCALE GENOMIC DNA]</scope>
    <source>
        <strain evidence="3">CCUG 58760</strain>
    </source>
</reference>
<dbReference type="EMBL" id="JBHSLC010000030">
    <property type="protein sequence ID" value="MFC5356490.1"/>
    <property type="molecule type" value="Genomic_DNA"/>
</dbReference>
<dbReference type="Pfam" id="PF12708">
    <property type="entry name" value="Pect-lyase_RHGA_epim"/>
    <property type="match status" value="1"/>
</dbReference>
<evidence type="ECO:0000259" key="1">
    <source>
        <dbReference type="Pfam" id="PF12708"/>
    </source>
</evidence>
<keyword evidence="2" id="KW-0378">Hydrolase</keyword>
<evidence type="ECO:0000313" key="3">
    <source>
        <dbReference type="Proteomes" id="UP001596166"/>
    </source>
</evidence>
<dbReference type="Gene3D" id="2.160.20.10">
    <property type="entry name" value="Single-stranded right-handed beta-helix, Pectin lyase-like"/>
    <property type="match status" value="1"/>
</dbReference>
<dbReference type="SUPFAM" id="SSF51126">
    <property type="entry name" value="Pectin lyase-like"/>
    <property type="match status" value="1"/>
</dbReference>
<dbReference type="InterPro" id="IPR011050">
    <property type="entry name" value="Pectin_lyase_fold/virulence"/>
</dbReference>
<dbReference type="GO" id="GO:0016787">
    <property type="term" value="F:hydrolase activity"/>
    <property type="evidence" value="ECO:0007669"/>
    <property type="project" value="UniProtKB-KW"/>
</dbReference>
<dbReference type="RefSeq" id="WP_376996086.1">
    <property type="nucleotide sequence ID" value="NZ_JBHSLC010000030.1"/>
</dbReference>
<name>A0ABW0G5Y3_9PROT</name>
<dbReference type="InterPro" id="IPR012334">
    <property type="entry name" value="Pectin_lyas_fold"/>
</dbReference>
<keyword evidence="3" id="KW-1185">Reference proteome</keyword>
<evidence type="ECO:0000313" key="2">
    <source>
        <dbReference type="EMBL" id="MFC5356490.1"/>
    </source>
</evidence>
<accession>A0ABW0G5Y3</accession>
<protein>
    <submittedName>
        <fullName evidence="2">Glycosyl hydrolase family 28-related protein</fullName>
    </submittedName>
</protein>
<organism evidence="2 3">
    <name type="scientific">Azospirillum himalayense</name>
    <dbReference type="NCBI Taxonomy" id="654847"/>
    <lineage>
        <taxon>Bacteria</taxon>
        <taxon>Pseudomonadati</taxon>
        <taxon>Pseudomonadota</taxon>
        <taxon>Alphaproteobacteria</taxon>
        <taxon>Rhodospirillales</taxon>
        <taxon>Azospirillaceae</taxon>
        <taxon>Azospirillum</taxon>
    </lineage>
</organism>